<dbReference type="PROSITE" id="PS50240">
    <property type="entry name" value="TRYPSIN_DOM"/>
    <property type="match status" value="1"/>
</dbReference>
<evidence type="ECO:0000259" key="4">
    <source>
        <dbReference type="PROSITE" id="PS50240"/>
    </source>
</evidence>
<keyword evidence="3 5" id="KW-0378">Hydrolase</keyword>
<protein>
    <submittedName>
        <fullName evidence="5">Trypsin-like serine protease</fullName>
        <ecNumber evidence="5">3.4.21.-</ecNumber>
    </submittedName>
</protein>
<dbReference type="PANTHER" id="PTHR24276:SF98">
    <property type="entry name" value="FI18310P1-RELATED"/>
    <property type="match status" value="1"/>
</dbReference>
<dbReference type="EC" id="3.4.21.-" evidence="5"/>
<keyword evidence="6" id="KW-1185">Reference proteome</keyword>
<evidence type="ECO:0000313" key="6">
    <source>
        <dbReference type="Proteomes" id="UP001183824"/>
    </source>
</evidence>
<keyword evidence="3" id="KW-0720">Serine protease</keyword>
<evidence type="ECO:0000256" key="3">
    <source>
        <dbReference type="RuleBase" id="RU363034"/>
    </source>
</evidence>
<reference evidence="6" key="1">
    <citation type="submission" date="2023-07" db="EMBL/GenBank/DDBJ databases">
        <title>30 novel species of actinomycetes from the DSMZ collection.</title>
        <authorList>
            <person name="Nouioui I."/>
        </authorList>
    </citation>
    <scope>NUCLEOTIDE SEQUENCE [LARGE SCALE GENOMIC DNA]</scope>
    <source>
        <strain evidence="6">DSM 41640</strain>
    </source>
</reference>
<evidence type="ECO:0000256" key="2">
    <source>
        <dbReference type="ARBA" id="ARBA00023157"/>
    </source>
</evidence>
<dbReference type="EMBL" id="JAVREZ010000009">
    <property type="protein sequence ID" value="MDT0483487.1"/>
    <property type="molecule type" value="Genomic_DNA"/>
</dbReference>
<keyword evidence="2" id="KW-1015">Disulfide bond</keyword>
<name>A0ABU2VD32_9ACTN</name>
<organism evidence="5 6">
    <name type="scientific">Streptomyces doebereineriae</name>
    <dbReference type="NCBI Taxonomy" id="3075528"/>
    <lineage>
        <taxon>Bacteria</taxon>
        <taxon>Bacillati</taxon>
        <taxon>Actinomycetota</taxon>
        <taxon>Actinomycetes</taxon>
        <taxon>Kitasatosporales</taxon>
        <taxon>Streptomycetaceae</taxon>
        <taxon>Streptomyces</taxon>
    </lineage>
</organism>
<evidence type="ECO:0000256" key="1">
    <source>
        <dbReference type="ARBA" id="ARBA00007664"/>
    </source>
</evidence>
<dbReference type="PANTHER" id="PTHR24276">
    <property type="entry name" value="POLYSERASE-RELATED"/>
    <property type="match status" value="1"/>
</dbReference>
<dbReference type="Gene3D" id="2.40.10.10">
    <property type="entry name" value="Trypsin-like serine proteases"/>
    <property type="match status" value="1"/>
</dbReference>
<dbReference type="Proteomes" id="UP001183824">
    <property type="component" value="Unassembled WGS sequence"/>
</dbReference>
<evidence type="ECO:0000313" key="5">
    <source>
        <dbReference type="EMBL" id="MDT0483487.1"/>
    </source>
</evidence>
<dbReference type="PROSITE" id="PS00134">
    <property type="entry name" value="TRYPSIN_HIS"/>
    <property type="match status" value="1"/>
</dbReference>
<feature type="domain" description="Peptidase S1" evidence="4">
    <location>
        <begin position="16"/>
        <end position="257"/>
    </location>
</feature>
<accession>A0ABU2VD32</accession>
<dbReference type="InterPro" id="IPR033116">
    <property type="entry name" value="TRYPSIN_SER"/>
</dbReference>
<dbReference type="InterPro" id="IPR043504">
    <property type="entry name" value="Peptidase_S1_PA_chymotrypsin"/>
</dbReference>
<dbReference type="RefSeq" id="WP_311716415.1">
    <property type="nucleotide sequence ID" value="NZ_JAVREZ010000009.1"/>
</dbReference>
<dbReference type="InterPro" id="IPR001314">
    <property type="entry name" value="Peptidase_S1A"/>
</dbReference>
<dbReference type="SUPFAM" id="SSF50494">
    <property type="entry name" value="Trypsin-like serine proteases"/>
    <property type="match status" value="1"/>
</dbReference>
<proteinExistence type="inferred from homology"/>
<sequence>MTSVPAAVLMILIGLLPGGSAGPLARTPLPVQAPGTGAVVALVNASSPAGNLFNGQFCGGVLVAPTLVLTAAHCVHDRRAASVDTVVGADNLCRGAPIPGQRLHVRAVLLHPRSPQGRVVDAALLVLTGRATAAPARLPGAGERPPTTGTEFGWGRDGYGGVAPCRRTAVPLRFVSGERCTRAQLDLDITPNPAWQLCALPTADATRNTCTGDSGSPVVVTNTVWGLVTWGPSCRIDDVGVYARGPALTTWVARVLRGTV</sequence>
<dbReference type="SMART" id="SM00020">
    <property type="entry name" value="Tryp_SPc"/>
    <property type="match status" value="1"/>
</dbReference>
<dbReference type="Pfam" id="PF00089">
    <property type="entry name" value="Trypsin"/>
    <property type="match status" value="1"/>
</dbReference>
<dbReference type="InterPro" id="IPR018114">
    <property type="entry name" value="TRYPSIN_HIS"/>
</dbReference>
<dbReference type="InterPro" id="IPR001254">
    <property type="entry name" value="Trypsin_dom"/>
</dbReference>
<dbReference type="InterPro" id="IPR050430">
    <property type="entry name" value="Peptidase_S1"/>
</dbReference>
<comment type="similarity">
    <text evidence="1">Belongs to the peptidase S1 family.</text>
</comment>
<gene>
    <name evidence="5" type="ORF">RNB18_25320</name>
</gene>
<dbReference type="InterPro" id="IPR009003">
    <property type="entry name" value="Peptidase_S1_PA"/>
</dbReference>
<comment type="caution">
    <text evidence="5">The sequence shown here is derived from an EMBL/GenBank/DDBJ whole genome shotgun (WGS) entry which is preliminary data.</text>
</comment>
<dbReference type="PROSITE" id="PS00135">
    <property type="entry name" value="TRYPSIN_SER"/>
    <property type="match status" value="1"/>
</dbReference>
<dbReference type="GO" id="GO:0016787">
    <property type="term" value="F:hydrolase activity"/>
    <property type="evidence" value="ECO:0007669"/>
    <property type="project" value="UniProtKB-KW"/>
</dbReference>
<dbReference type="PRINTS" id="PR00722">
    <property type="entry name" value="CHYMOTRYPSIN"/>
</dbReference>
<keyword evidence="3" id="KW-0645">Protease</keyword>